<dbReference type="Proteomes" id="UP000515161">
    <property type="component" value="Unplaced"/>
</dbReference>
<dbReference type="PANTHER" id="PTHR47510">
    <property type="entry name" value="REVERSE TRANSCRIPTASE DOMAIN-CONTAINING PROTEIN"/>
    <property type="match status" value="1"/>
</dbReference>
<gene>
    <name evidence="3" type="primary">LOC117551585</name>
</gene>
<accession>A0A6P8UU74</accession>
<protein>
    <submittedName>
        <fullName evidence="3">Uncharacterized protein LOC117551585</fullName>
    </submittedName>
</protein>
<dbReference type="RefSeq" id="XP_034080391.1">
    <property type="nucleotide sequence ID" value="XM_034224500.1"/>
</dbReference>
<evidence type="ECO:0000256" key="1">
    <source>
        <dbReference type="SAM" id="MobiDB-lite"/>
    </source>
</evidence>
<dbReference type="OrthoDB" id="10037236at2759"/>
<keyword evidence="2" id="KW-1185">Reference proteome</keyword>
<sequence length="422" mass="46792">MDIYPEAVHIIAGDFNHANLKVVLPRLYQHVKCATRGDKTLDKVYTNIKGGYRAKALAHLGQSDHVSLLLIPAYSPIRKSFSTTIKTFETWPLDATPQLQDCFENTDWGVFEHEDLEQYTSAVLGYIKHCSDSVTVDKRIRVHPNKKPWMTGEVQRLVRERDIAFRTGERELYSTARADLKRGIKRAKMDYKGKIEDCFRGNDSRRVWQGVQQMTNYKPSHPSADGGDPQLAEELNSFYARDETGLSEAATPLHPPALSSLTLTEHEVRRTLKAVNPRKAAGPDGVLGRVLRDCADQLAGIFTKIFNQSLSQAIVPSCLKTSTIIPVPKKNNIGCLNDYRPVALTSTPLKFLRRWSVPTSSHPSFLVWTPTSSPTGPTGPRRTPSPGVTSTSYGCTQAGASVPCLPGQTDSSSVFFPGPYVH</sequence>
<evidence type="ECO:0000313" key="2">
    <source>
        <dbReference type="Proteomes" id="UP000515161"/>
    </source>
</evidence>
<organism evidence="2 3">
    <name type="scientific">Gymnodraco acuticeps</name>
    <name type="common">Antarctic dragonfish</name>
    <dbReference type="NCBI Taxonomy" id="8218"/>
    <lineage>
        <taxon>Eukaryota</taxon>
        <taxon>Metazoa</taxon>
        <taxon>Chordata</taxon>
        <taxon>Craniata</taxon>
        <taxon>Vertebrata</taxon>
        <taxon>Euteleostomi</taxon>
        <taxon>Actinopterygii</taxon>
        <taxon>Neopterygii</taxon>
        <taxon>Teleostei</taxon>
        <taxon>Neoteleostei</taxon>
        <taxon>Acanthomorphata</taxon>
        <taxon>Eupercaria</taxon>
        <taxon>Perciformes</taxon>
        <taxon>Notothenioidei</taxon>
        <taxon>Bathydraconidae</taxon>
        <taxon>Gymnodraco</taxon>
    </lineage>
</organism>
<dbReference type="PANTHER" id="PTHR47510:SF3">
    <property type="entry name" value="ENDO_EXONUCLEASE_PHOSPHATASE DOMAIN-CONTAINING PROTEIN"/>
    <property type="match status" value="1"/>
</dbReference>
<feature type="compositionally biased region" description="Low complexity" evidence="1">
    <location>
        <begin position="369"/>
        <end position="387"/>
    </location>
</feature>
<evidence type="ECO:0000313" key="3">
    <source>
        <dbReference type="RefSeq" id="XP_034080391.1"/>
    </source>
</evidence>
<dbReference type="GeneID" id="117551585"/>
<feature type="region of interest" description="Disordered" evidence="1">
    <location>
        <begin position="368"/>
        <end position="392"/>
    </location>
</feature>
<reference evidence="3" key="1">
    <citation type="submission" date="2025-08" db="UniProtKB">
        <authorList>
            <consortium name="RefSeq"/>
        </authorList>
    </citation>
    <scope>IDENTIFICATION</scope>
</reference>
<dbReference type="KEGG" id="gacu:117551585"/>
<proteinExistence type="predicted"/>
<dbReference type="AlphaFoldDB" id="A0A6P8UU74"/>
<dbReference type="InParanoid" id="A0A6P8UU74"/>
<name>A0A6P8UU74_GYMAC</name>